<reference evidence="2" key="1">
    <citation type="journal article" date="2020" name="Stud. Mycol.">
        <title>101 Dothideomycetes genomes: a test case for predicting lifestyles and emergence of pathogens.</title>
        <authorList>
            <person name="Haridas S."/>
            <person name="Albert R."/>
            <person name="Binder M."/>
            <person name="Bloem J."/>
            <person name="Labutti K."/>
            <person name="Salamov A."/>
            <person name="Andreopoulos B."/>
            <person name="Baker S."/>
            <person name="Barry K."/>
            <person name="Bills G."/>
            <person name="Bluhm B."/>
            <person name="Cannon C."/>
            <person name="Castanera R."/>
            <person name="Culley D."/>
            <person name="Daum C."/>
            <person name="Ezra D."/>
            <person name="Gonzalez J."/>
            <person name="Henrissat B."/>
            <person name="Kuo A."/>
            <person name="Liang C."/>
            <person name="Lipzen A."/>
            <person name="Lutzoni F."/>
            <person name="Magnuson J."/>
            <person name="Mondo S."/>
            <person name="Nolan M."/>
            <person name="Ohm R."/>
            <person name="Pangilinan J."/>
            <person name="Park H.-J."/>
            <person name="Ramirez L."/>
            <person name="Alfaro M."/>
            <person name="Sun H."/>
            <person name="Tritt A."/>
            <person name="Yoshinaga Y."/>
            <person name="Zwiers L.-H."/>
            <person name="Turgeon B."/>
            <person name="Goodwin S."/>
            <person name="Spatafora J."/>
            <person name="Crous P."/>
            <person name="Grigoriev I."/>
        </authorList>
    </citation>
    <scope>NUCLEOTIDE SEQUENCE</scope>
    <source>
        <strain evidence="2">CBS 379.55</strain>
    </source>
</reference>
<feature type="compositionally biased region" description="Pro residues" evidence="1">
    <location>
        <begin position="154"/>
        <end position="165"/>
    </location>
</feature>
<dbReference type="AlphaFoldDB" id="A0A6A6JKL9"/>
<evidence type="ECO:0000313" key="3">
    <source>
        <dbReference type="Proteomes" id="UP000800097"/>
    </source>
</evidence>
<sequence>SALSLANFTPRIENLPSRCHAVYTTQIQGCQAGDFTTQSGTCSSQCVSGLVTIMQAVETACAGVDVPETSVIGIFLLGLGVQTLCPGIEVVTLNPSSTTSPTSRPTTSPAQTTSATSVQTRTSPTTPTTSSPGGISVDPSVPTTLATSALPPEQSTPPPESPAPNTPGSLQKSNADSGGGSPFDITATGSSVSRSSLQSTMAAAVL</sequence>
<dbReference type="GeneID" id="54547962"/>
<dbReference type="Proteomes" id="UP000800097">
    <property type="component" value="Unassembled WGS sequence"/>
</dbReference>
<proteinExistence type="predicted"/>
<feature type="non-terminal residue" evidence="2">
    <location>
        <position position="206"/>
    </location>
</feature>
<evidence type="ECO:0000256" key="1">
    <source>
        <dbReference type="SAM" id="MobiDB-lite"/>
    </source>
</evidence>
<feature type="compositionally biased region" description="Polar residues" evidence="1">
    <location>
        <begin position="187"/>
        <end position="206"/>
    </location>
</feature>
<gene>
    <name evidence="2" type="ORF">EI97DRAFT_346404</name>
</gene>
<feature type="compositionally biased region" description="Low complexity" evidence="1">
    <location>
        <begin position="95"/>
        <end position="132"/>
    </location>
</feature>
<evidence type="ECO:0000313" key="2">
    <source>
        <dbReference type="EMBL" id="KAF2276804.1"/>
    </source>
</evidence>
<dbReference type="EMBL" id="ML986492">
    <property type="protein sequence ID" value="KAF2276804.1"/>
    <property type="molecule type" value="Genomic_DNA"/>
</dbReference>
<keyword evidence="3" id="KW-1185">Reference proteome</keyword>
<accession>A0A6A6JKL9</accession>
<dbReference type="OrthoDB" id="5427833at2759"/>
<organism evidence="2 3">
    <name type="scientific">Westerdykella ornata</name>
    <dbReference type="NCBI Taxonomy" id="318751"/>
    <lineage>
        <taxon>Eukaryota</taxon>
        <taxon>Fungi</taxon>
        <taxon>Dikarya</taxon>
        <taxon>Ascomycota</taxon>
        <taxon>Pezizomycotina</taxon>
        <taxon>Dothideomycetes</taxon>
        <taxon>Pleosporomycetidae</taxon>
        <taxon>Pleosporales</taxon>
        <taxon>Sporormiaceae</taxon>
        <taxon>Westerdykella</taxon>
    </lineage>
</organism>
<dbReference type="RefSeq" id="XP_033654343.1">
    <property type="nucleotide sequence ID" value="XM_033794787.1"/>
</dbReference>
<feature type="region of interest" description="Disordered" evidence="1">
    <location>
        <begin position="93"/>
        <end position="206"/>
    </location>
</feature>
<feature type="non-terminal residue" evidence="2">
    <location>
        <position position="1"/>
    </location>
</feature>
<name>A0A6A6JKL9_WESOR</name>
<protein>
    <submittedName>
        <fullName evidence="2">Uncharacterized protein</fullName>
    </submittedName>
</protein>